<comment type="catalytic activity">
    <reaction evidence="7">
        <text>alpha-D-mannose 1-phosphate + GTP + H(+) = GDP-alpha-D-mannose + diphosphate</text>
        <dbReference type="Rhea" id="RHEA:15229"/>
        <dbReference type="ChEBI" id="CHEBI:15378"/>
        <dbReference type="ChEBI" id="CHEBI:33019"/>
        <dbReference type="ChEBI" id="CHEBI:37565"/>
        <dbReference type="ChEBI" id="CHEBI:57527"/>
        <dbReference type="ChEBI" id="CHEBI:58409"/>
        <dbReference type="EC" id="2.7.7.13"/>
    </reaction>
</comment>
<dbReference type="SUPFAM" id="SSF53448">
    <property type="entry name" value="Nucleotide-diphospho-sugar transferases"/>
    <property type="match status" value="1"/>
</dbReference>
<dbReference type="Pfam" id="PF22640">
    <property type="entry name" value="ManC_GMP_beta-helix"/>
    <property type="match status" value="1"/>
</dbReference>
<gene>
    <name evidence="10" type="primary">manC</name>
    <name evidence="10" type="ORF">Pla144_43970</name>
</gene>
<dbReference type="InterPro" id="IPR054566">
    <property type="entry name" value="ManC/GMP-like_b-helix"/>
</dbReference>
<dbReference type="PANTHER" id="PTHR46390">
    <property type="entry name" value="MANNOSE-1-PHOSPHATE GUANYLYLTRANSFERASE"/>
    <property type="match status" value="1"/>
</dbReference>
<dbReference type="Proteomes" id="UP000318437">
    <property type="component" value="Unassembled WGS sequence"/>
</dbReference>
<dbReference type="EMBL" id="SJPS01000008">
    <property type="protein sequence ID" value="TWU21930.1"/>
    <property type="molecule type" value="Genomic_DNA"/>
</dbReference>
<keyword evidence="5" id="KW-0547">Nucleotide-binding</keyword>
<evidence type="ECO:0000259" key="8">
    <source>
        <dbReference type="Pfam" id="PF00483"/>
    </source>
</evidence>
<dbReference type="InterPro" id="IPR029044">
    <property type="entry name" value="Nucleotide-diphossugar_trans"/>
</dbReference>
<accession>A0A5C6CBC5</accession>
<keyword evidence="3 10" id="KW-0808">Transferase</keyword>
<evidence type="ECO:0000256" key="1">
    <source>
        <dbReference type="ARBA" id="ARBA00006115"/>
    </source>
</evidence>
<evidence type="ECO:0000256" key="4">
    <source>
        <dbReference type="ARBA" id="ARBA00022695"/>
    </source>
</evidence>
<evidence type="ECO:0000256" key="5">
    <source>
        <dbReference type="ARBA" id="ARBA00022741"/>
    </source>
</evidence>
<dbReference type="GO" id="GO:0004475">
    <property type="term" value="F:mannose-1-phosphate guanylyltransferase (GTP) activity"/>
    <property type="evidence" value="ECO:0007669"/>
    <property type="project" value="UniProtKB-EC"/>
</dbReference>
<reference evidence="10 11" key="1">
    <citation type="submission" date="2019-02" db="EMBL/GenBank/DDBJ databases">
        <title>Deep-cultivation of Planctomycetes and their phenomic and genomic characterization uncovers novel biology.</title>
        <authorList>
            <person name="Wiegand S."/>
            <person name="Jogler M."/>
            <person name="Boedeker C."/>
            <person name="Pinto D."/>
            <person name="Vollmers J."/>
            <person name="Rivas-Marin E."/>
            <person name="Kohn T."/>
            <person name="Peeters S.H."/>
            <person name="Heuer A."/>
            <person name="Rast P."/>
            <person name="Oberbeckmann S."/>
            <person name="Bunk B."/>
            <person name="Jeske O."/>
            <person name="Meyerdierks A."/>
            <person name="Storesund J.E."/>
            <person name="Kallscheuer N."/>
            <person name="Luecker S."/>
            <person name="Lage O.M."/>
            <person name="Pohl T."/>
            <person name="Merkel B.J."/>
            <person name="Hornburger P."/>
            <person name="Mueller R.-W."/>
            <person name="Bruemmer F."/>
            <person name="Labrenz M."/>
            <person name="Spormann A.M."/>
            <person name="Op Den Camp H."/>
            <person name="Overmann J."/>
            <person name="Amann R."/>
            <person name="Jetten M.S.M."/>
            <person name="Mascher T."/>
            <person name="Medema M.H."/>
            <person name="Devos D.P."/>
            <person name="Kaster A.-K."/>
            <person name="Ovreas L."/>
            <person name="Rohde M."/>
            <person name="Galperin M.Y."/>
            <person name="Jogler C."/>
        </authorList>
    </citation>
    <scope>NUCLEOTIDE SEQUENCE [LARGE SCALE GENOMIC DNA]</scope>
    <source>
        <strain evidence="10 11">Pla144</strain>
    </source>
</reference>
<dbReference type="RefSeq" id="WP_146452650.1">
    <property type="nucleotide sequence ID" value="NZ_SJPS01000008.1"/>
</dbReference>
<keyword evidence="4 10" id="KW-0548">Nucleotidyltransferase</keyword>
<evidence type="ECO:0000313" key="11">
    <source>
        <dbReference type="Proteomes" id="UP000318437"/>
    </source>
</evidence>
<dbReference type="Pfam" id="PF00483">
    <property type="entry name" value="NTP_transferase"/>
    <property type="match status" value="1"/>
</dbReference>
<keyword evidence="11" id="KW-1185">Reference proteome</keyword>
<dbReference type="PANTHER" id="PTHR46390:SF1">
    <property type="entry name" value="MANNOSE-1-PHOSPHATE GUANYLYLTRANSFERASE"/>
    <property type="match status" value="1"/>
</dbReference>
<keyword evidence="6" id="KW-0342">GTP-binding</keyword>
<evidence type="ECO:0000256" key="6">
    <source>
        <dbReference type="ARBA" id="ARBA00023134"/>
    </source>
</evidence>
<feature type="domain" description="MannoseP isomerase/GMP-like beta-helix" evidence="9">
    <location>
        <begin position="296"/>
        <end position="351"/>
    </location>
</feature>
<dbReference type="SUPFAM" id="SSF159283">
    <property type="entry name" value="Guanosine diphospho-D-mannose pyrophosphorylase/mannose-6-phosphate isomerase linker domain"/>
    <property type="match status" value="1"/>
</dbReference>
<dbReference type="FunFam" id="3.90.550.10:FF:000046">
    <property type="entry name" value="Mannose-1-phosphate guanylyltransferase (GDP)"/>
    <property type="match status" value="1"/>
</dbReference>
<name>A0A5C6CBC5_9BACT</name>
<sequence>MLHAVIMAGGTGTRFWPASRAATPKQLLPLVGKATMIRQTYDRLEGLVTPEQTLIVTNQQLVAPITGQIPELPATQIVGEPCKRDTAPCIGLAALLVSRNDPDATMLVMPADHVIRSSNHFQSAVKQAVEMVSKGQARIVTFGIKPTYPAEIFGYIHRGAAIDTRGDSAPSYMVKHFREKPNAATAAEYVSSGDYFWNSGIFIWKAQTILDALTEQQLEMLEHLNKIVAVWGTDKQAEVFEKEFTAIEGISIDYAVMEHAKNVAVIVAPYDWDDLGSWLSLARLLGTDRDENTIVGKHLGMNTRGSIIRSSDDHLVVTLGLKDCLVVHTPDATLVANKNDEESIRNIVKLLEQRGMTEYL</sequence>
<proteinExistence type="inferred from homology"/>
<comment type="caution">
    <text evidence="10">The sequence shown here is derived from an EMBL/GenBank/DDBJ whole genome shotgun (WGS) entry which is preliminary data.</text>
</comment>
<dbReference type="InterPro" id="IPR049577">
    <property type="entry name" value="GMPP_N"/>
</dbReference>
<dbReference type="CDD" id="cd02509">
    <property type="entry name" value="GDP-M1P_Guanylyltransferase"/>
    <property type="match status" value="1"/>
</dbReference>
<dbReference type="Gene3D" id="3.90.550.10">
    <property type="entry name" value="Spore Coat Polysaccharide Biosynthesis Protein SpsA, Chain A"/>
    <property type="match status" value="1"/>
</dbReference>
<dbReference type="InterPro" id="IPR005835">
    <property type="entry name" value="NTP_transferase_dom"/>
</dbReference>
<dbReference type="AlphaFoldDB" id="A0A5C6CBC5"/>
<evidence type="ECO:0000313" key="10">
    <source>
        <dbReference type="EMBL" id="TWU21930.1"/>
    </source>
</evidence>
<dbReference type="InterPro" id="IPR051161">
    <property type="entry name" value="Mannose-6P_isomerase_type2"/>
</dbReference>
<dbReference type="OrthoDB" id="9806359at2"/>
<protein>
    <recommendedName>
        <fullName evidence="2">mannose-1-phosphate guanylyltransferase</fullName>
        <ecNumber evidence="2">2.7.7.13</ecNumber>
    </recommendedName>
</protein>
<dbReference type="EC" id="2.7.7.13" evidence="2"/>
<dbReference type="GO" id="GO:0005525">
    <property type="term" value="F:GTP binding"/>
    <property type="evidence" value="ECO:0007669"/>
    <property type="project" value="UniProtKB-KW"/>
</dbReference>
<evidence type="ECO:0000256" key="7">
    <source>
        <dbReference type="ARBA" id="ARBA00047343"/>
    </source>
</evidence>
<organism evidence="10 11">
    <name type="scientific">Bythopirellula polymerisocia</name>
    <dbReference type="NCBI Taxonomy" id="2528003"/>
    <lineage>
        <taxon>Bacteria</taxon>
        <taxon>Pseudomonadati</taxon>
        <taxon>Planctomycetota</taxon>
        <taxon>Planctomycetia</taxon>
        <taxon>Pirellulales</taxon>
        <taxon>Lacipirellulaceae</taxon>
        <taxon>Bythopirellula</taxon>
    </lineage>
</organism>
<comment type="similarity">
    <text evidence="1">Belongs to the mannose-6-phosphate isomerase type 2 family.</text>
</comment>
<evidence type="ECO:0000256" key="3">
    <source>
        <dbReference type="ARBA" id="ARBA00022679"/>
    </source>
</evidence>
<evidence type="ECO:0000259" key="9">
    <source>
        <dbReference type="Pfam" id="PF22640"/>
    </source>
</evidence>
<dbReference type="GO" id="GO:0009298">
    <property type="term" value="P:GDP-mannose biosynthetic process"/>
    <property type="evidence" value="ECO:0007669"/>
    <property type="project" value="TreeGrafter"/>
</dbReference>
<feature type="domain" description="Nucleotidyl transferase" evidence="8">
    <location>
        <begin position="4"/>
        <end position="283"/>
    </location>
</feature>
<evidence type="ECO:0000256" key="2">
    <source>
        <dbReference type="ARBA" id="ARBA00012387"/>
    </source>
</evidence>